<feature type="region of interest" description="Disordered" evidence="1">
    <location>
        <begin position="203"/>
        <end position="240"/>
    </location>
</feature>
<feature type="compositionally biased region" description="Basic and acidic residues" evidence="1">
    <location>
        <begin position="213"/>
        <end position="222"/>
    </location>
</feature>
<evidence type="ECO:0000313" key="2">
    <source>
        <dbReference type="EMBL" id="KDM90818.1"/>
    </source>
</evidence>
<feature type="compositionally biased region" description="Polar residues" evidence="1">
    <location>
        <begin position="223"/>
        <end position="233"/>
    </location>
</feature>
<comment type="caution">
    <text evidence="2">The sequence shown here is derived from an EMBL/GenBank/DDBJ whole genome shotgun (WGS) entry which is preliminary data.</text>
</comment>
<evidence type="ECO:0000256" key="1">
    <source>
        <dbReference type="SAM" id="MobiDB-lite"/>
    </source>
</evidence>
<proteinExistence type="predicted"/>
<name>A0A066RTW3_9GAMM</name>
<reference evidence="2 3" key="1">
    <citation type="submission" date="2014-04" db="EMBL/GenBank/DDBJ databases">
        <title>Draft genome sequence of Photobacterium halotolerans S2753: a solonamide, ngercheumicin and holomycin producer.</title>
        <authorList>
            <person name="Machado H.R."/>
            <person name="Gram L."/>
        </authorList>
    </citation>
    <scope>NUCLEOTIDE SEQUENCE [LARGE SCALE GENOMIC DNA]</scope>
    <source>
        <strain evidence="2 3">S2753</strain>
    </source>
</reference>
<dbReference type="STRING" id="1654360.EA58_13740"/>
<keyword evidence="3" id="KW-1185">Reference proteome</keyword>
<gene>
    <name evidence="2" type="ORF">EA58_13740</name>
</gene>
<accession>A0A066RTW3</accession>
<dbReference type="Proteomes" id="UP000027192">
    <property type="component" value="Unassembled WGS sequence"/>
</dbReference>
<protein>
    <submittedName>
        <fullName evidence="2">Uncharacterized protein</fullName>
    </submittedName>
</protein>
<sequence length="505" mass="55136">MSYGAHSNQPLVVTDFGPVVTQPLAEDVSRITAATATTSTTIMNATRNVIAAVHASGSEAAKATLSAASKTSTDQLTAAQIQMKLEMDYQAQLEALRQKDLTKLISDESDASVKFIESFLRREDIKHLNISEVIDYTKKEVDAKAAVVEPSALAPSCNRGDTACEAKKEEMKNVGFERKFTPSSHLLTYAEMCAVGKKRQTKKAAETAAQNRTHIDSAKKSQETLNKTNSKEAQSVRLKEQISSNCTPDAVEKGLCGTVTKGDYIEKVLKNEIIPNGGVSASNLYAPAPVGGAGILNLEDPQLQKMAKIVEFDSLEKTAGGKKDLPPIVQTYRNSAQLKAAEAFVENIVNLDAIGNQPVSERKKETSVAFQSKFMSRAAQLDLAKSTLNQSVAERRGQKLSGIPMSSIQQGEMIKEVEDGAGPLDLKWHQIQEDMNKVSPANIDQLTAMSDNQIWLEMYTTLVKKNEAQFERMIRLERQSLLLAALLAAEANDPENIEYLKRVGE</sequence>
<dbReference type="EMBL" id="JMIB01000027">
    <property type="protein sequence ID" value="KDM90818.1"/>
    <property type="molecule type" value="Genomic_DNA"/>
</dbReference>
<organism evidence="2 3">
    <name type="scientific">Photobacterium galatheae</name>
    <dbReference type="NCBI Taxonomy" id="1654360"/>
    <lineage>
        <taxon>Bacteria</taxon>
        <taxon>Pseudomonadati</taxon>
        <taxon>Pseudomonadota</taxon>
        <taxon>Gammaproteobacteria</taxon>
        <taxon>Vibrionales</taxon>
        <taxon>Vibrionaceae</taxon>
        <taxon>Photobacterium</taxon>
    </lineage>
</organism>
<evidence type="ECO:0000313" key="3">
    <source>
        <dbReference type="Proteomes" id="UP000027192"/>
    </source>
</evidence>
<dbReference type="AlphaFoldDB" id="A0A066RTW3"/>